<dbReference type="GO" id="GO:0033588">
    <property type="term" value="C:elongator holoenzyme complex"/>
    <property type="evidence" value="ECO:0007669"/>
    <property type="project" value="InterPro"/>
</dbReference>
<dbReference type="InParanoid" id="J4GAK7"/>
<evidence type="ECO:0000256" key="1">
    <source>
        <dbReference type="ARBA" id="ARBA00005043"/>
    </source>
</evidence>
<proteinExistence type="inferred from homology"/>
<dbReference type="Gene3D" id="3.40.50.300">
    <property type="entry name" value="P-loop containing nucleotide triphosphate hydrolases"/>
    <property type="match status" value="1"/>
</dbReference>
<comment type="similarity">
    <text evidence="2">Belongs to the ELP6 family.</text>
</comment>
<gene>
    <name evidence="3" type="ORF">FIBRA_06049</name>
</gene>
<dbReference type="EMBL" id="HE797132">
    <property type="protein sequence ID" value="CCM03898.1"/>
    <property type="molecule type" value="Genomic_DNA"/>
</dbReference>
<dbReference type="AlphaFoldDB" id="J4GAK7"/>
<dbReference type="GO" id="GO:0002098">
    <property type="term" value="P:tRNA wobble uridine modification"/>
    <property type="evidence" value="ECO:0007669"/>
    <property type="project" value="InterPro"/>
</dbReference>
<dbReference type="UniPathway" id="UPA00988"/>
<evidence type="ECO:0000313" key="4">
    <source>
        <dbReference type="Proteomes" id="UP000006352"/>
    </source>
</evidence>
<dbReference type="OrthoDB" id="9995306at2759"/>
<dbReference type="PANTHER" id="PTHR16184:SF6">
    <property type="entry name" value="ELONGATOR COMPLEX PROTEIN 6"/>
    <property type="match status" value="1"/>
</dbReference>
<keyword evidence="4" id="KW-1185">Reference proteome</keyword>
<evidence type="ECO:0008006" key="5">
    <source>
        <dbReference type="Google" id="ProtNLM"/>
    </source>
</evidence>
<evidence type="ECO:0000313" key="3">
    <source>
        <dbReference type="EMBL" id="CCM03898.1"/>
    </source>
</evidence>
<protein>
    <recommendedName>
        <fullName evidence="5">Elongator complex protein 6</fullName>
    </recommendedName>
</protein>
<comment type="pathway">
    <text evidence="1">tRNA modification; 5-methoxycarbonylmethyl-2-thiouridine-tRNA biosynthesis.</text>
</comment>
<dbReference type="Pfam" id="PF09807">
    <property type="entry name" value="ELP6"/>
    <property type="match status" value="1"/>
</dbReference>
<dbReference type="STRING" id="599839.J4GAK7"/>
<dbReference type="PANTHER" id="PTHR16184">
    <property type="entry name" value="ELONGATOR COMPLEX PROTEIN 6"/>
    <property type="match status" value="1"/>
</dbReference>
<dbReference type="RefSeq" id="XP_012183181.1">
    <property type="nucleotide sequence ID" value="XM_012327791.1"/>
</dbReference>
<dbReference type="InterPro" id="IPR027417">
    <property type="entry name" value="P-loop_NTPase"/>
</dbReference>
<dbReference type="Proteomes" id="UP000006352">
    <property type="component" value="Unassembled WGS sequence"/>
</dbReference>
<dbReference type="InterPro" id="IPR018627">
    <property type="entry name" value="ELP6"/>
</dbReference>
<sequence length="270" mass="29015">MSFMFPPPSLPLPGEILLITDELASPADFLLHRSLSTHLKESKLSYAIILSVSESLARWKAVAGRSVGRIPSPLALNADYRCSKGVNLAQLLSSGALTLLEYTSEEPFAMPDAGADPGVPLKALLGRLRDTLVQRRGGETPEARTLVILEDIAALEWIGTPLLDLSRFARALCATCRQFNAALIVRHHVVTPGEPDDLLRLLMQLCTYHMDVLPLSSGRSGAVSGQVALHAGPSAIDPPFRLISRSDAVHYRLTDAGSVFFDRGTGGGVL</sequence>
<reference evidence="3 4" key="1">
    <citation type="journal article" date="2012" name="Appl. Environ. Microbiol.">
        <title>Short-read sequencing for genomic analysis of the brown rot fungus Fibroporia radiculosa.</title>
        <authorList>
            <person name="Tang J.D."/>
            <person name="Perkins A.D."/>
            <person name="Sonstegard T.S."/>
            <person name="Schroeder S.G."/>
            <person name="Burgess S.C."/>
            <person name="Diehl S.V."/>
        </authorList>
    </citation>
    <scope>NUCLEOTIDE SEQUENCE [LARGE SCALE GENOMIC DNA]</scope>
    <source>
        <strain evidence="3 4">TFFH 294</strain>
    </source>
</reference>
<accession>J4GAK7</accession>
<organism evidence="3 4">
    <name type="scientific">Fibroporia radiculosa</name>
    <dbReference type="NCBI Taxonomy" id="599839"/>
    <lineage>
        <taxon>Eukaryota</taxon>
        <taxon>Fungi</taxon>
        <taxon>Dikarya</taxon>
        <taxon>Basidiomycota</taxon>
        <taxon>Agaricomycotina</taxon>
        <taxon>Agaricomycetes</taxon>
        <taxon>Polyporales</taxon>
        <taxon>Fibroporiaceae</taxon>
        <taxon>Fibroporia</taxon>
    </lineage>
</organism>
<evidence type="ECO:0000256" key="2">
    <source>
        <dbReference type="ARBA" id="ARBA00008837"/>
    </source>
</evidence>
<name>J4GAK7_9APHY</name>
<dbReference type="CDD" id="cd19495">
    <property type="entry name" value="Elp6"/>
    <property type="match status" value="1"/>
</dbReference>
<dbReference type="HOGENOM" id="CLU_073399_1_0_1"/>
<dbReference type="GeneID" id="24098809"/>